<accession>A0A232EVZ5</accession>
<reference evidence="1 2" key="1">
    <citation type="journal article" date="2017" name="Curr. Biol.">
        <title>The Evolution of Venom by Co-option of Single-Copy Genes.</title>
        <authorList>
            <person name="Martinson E.O."/>
            <person name="Mrinalini"/>
            <person name="Kelkar Y.D."/>
            <person name="Chang C.H."/>
            <person name="Werren J.H."/>
        </authorList>
    </citation>
    <scope>NUCLEOTIDE SEQUENCE [LARGE SCALE GENOMIC DNA]</scope>
    <source>
        <strain evidence="1 2">Alberta</strain>
        <tissue evidence="1">Whole body</tissue>
    </source>
</reference>
<keyword evidence="2" id="KW-1185">Reference proteome</keyword>
<evidence type="ECO:0000313" key="2">
    <source>
        <dbReference type="Proteomes" id="UP000215335"/>
    </source>
</evidence>
<dbReference type="Proteomes" id="UP000215335">
    <property type="component" value="Unassembled WGS sequence"/>
</dbReference>
<gene>
    <name evidence="1" type="ORF">TSAR_007524</name>
</gene>
<comment type="caution">
    <text evidence="1">The sequence shown here is derived from an EMBL/GenBank/DDBJ whole genome shotgun (WGS) entry which is preliminary data.</text>
</comment>
<dbReference type="AlphaFoldDB" id="A0A232EVZ5"/>
<organism evidence="1 2">
    <name type="scientific">Trichomalopsis sarcophagae</name>
    <dbReference type="NCBI Taxonomy" id="543379"/>
    <lineage>
        <taxon>Eukaryota</taxon>
        <taxon>Metazoa</taxon>
        <taxon>Ecdysozoa</taxon>
        <taxon>Arthropoda</taxon>
        <taxon>Hexapoda</taxon>
        <taxon>Insecta</taxon>
        <taxon>Pterygota</taxon>
        <taxon>Neoptera</taxon>
        <taxon>Endopterygota</taxon>
        <taxon>Hymenoptera</taxon>
        <taxon>Apocrita</taxon>
        <taxon>Proctotrupomorpha</taxon>
        <taxon>Chalcidoidea</taxon>
        <taxon>Pteromalidae</taxon>
        <taxon>Pteromalinae</taxon>
        <taxon>Trichomalopsis</taxon>
    </lineage>
</organism>
<name>A0A232EVZ5_9HYME</name>
<protein>
    <submittedName>
        <fullName evidence="1">Uncharacterized protein</fullName>
    </submittedName>
</protein>
<dbReference type="EMBL" id="NNAY01001942">
    <property type="protein sequence ID" value="OXU22491.1"/>
    <property type="molecule type" value="Genomic_DNA"/>
</dbReference>
<proteinExistence type="predicted"/>
<evidence type="ECO:0000313" key="1">
    <source>
        <dbReference type="EMBL" id="OXU22491.1"/>
    </source>
</evidence>
<sequence length="29" mass="3513">MKEQTGKRVGKREIFLFLSSLKRTFEKVR</sequence>